<dbReference type="SUPFAM" id="SSF63825">
    <property type="entry name" value="YWTD domain"/>
    <property type="match status" value="1"/>
</dbReference>
<protein>
    <submittedName>
        <fullName evidence="1">6-bladed beta-propeller</fullName>
    </submittedName>
</protein>
<keyword evidence="2" id="KW-1185">Reference proteome</keyword>
<evidence type="ECO:0000313" key="2">
    <source>
        <dbReference type="Proteomes" id="UP001205603"/>
    </source>
</evidence>
<evidence type="ECO:0000313" key="1">
    <source>
        <dbReference type="EMBL" id="MCP9612649.1"/>
    </source>
</evidence>
<sequence length="380" mass="43547">MKLIKLFALVFIICYACSSEKKIESDLTKINVNPSETGIALDIANNIEKQWEIIPLETKDECLVNEADKILYKNGIYYILDRQGNSLFLFDSDGKFISKILKKGEGPDEYSNLDAFAVDNDSIWISDASSRSLICYGPDLKMIDRASTWERATGNDITLMNGKIYLATNWTGWNKKNSQIASYDIKNKDVTGLWRVPPLNGDHALIRKSCQLADNGDSCLFIYSYCDTIFQIKDNKLTPAYQLSFTERYDDVPLPIEKLMDPQNKNIIRGIDYLKQTNTHIFFSYADDGLLISVIYNKKDNSCKTFPYFINSNLGEMKTYLYTTFFDGNNMICVYEPETIKNNDLSKISDIADREKFKQVSESLKSDDNPVLIKYKLKDF</sequence>
<dbReference type="Proteomes" id="UP001205603">
    <property type="component" value="Unassembled WGS sequence"/>
</dbReference>
<dbReference type="Gene3D" id="2.120.10.30">
    <property type="entry name" value="TolB, C-terminal domain"/>
    <property type="match status" value="1"/>
</dbReference>
<dbReference type="Pfam" id="PF17170">
    <property type="entry name" value="DUF5128"/>
    <property type="match status" value="1"/>
</dbReference>
<reference evidence="1 2" key="1">
    <citation type="submission" date="2022-07" db="EMBL/GenBank/DDBJ databases">
        <title>Fecal culturing of patients with breast cancer.</title>
        <authorList>
            <person name="Teng N.M.Y."/>
            <person name="Kiu R."/>
            <person name="Evans R."/>
            <person name="Baker D.J."/>
            <person name="Zenner C."/>
            <person name="Robinson S.D."/>
            <person name="Hall L.J."/>
        </authorList>
    </citation>
    <scope>NUCLEOTIDE SEQUENCE [LARGE SCALE GENOMIC DNA]</scope>
    <source>
        <strain evidence="1 2">LH1063</strain>
    </source>
</reference>
<accession>A0ABT1MJ47</accession>
<dbReference type="InterPro" id="IPR011042">
    <property type="entry name" value="6-blade_b-propeller_TolB-like"/>
</dbReference>
<organism evidence="1 2">
    <name type="scientific">Coprobacter tertius</name>
    <dbReference type="NCBI Taxonomy" id="2944915"/>
    <lineage>
        <taxon>Bacteria</taxon>
        <taxon>Pseudomonadati</taxon>
        <taxon>Bacteroidota</taxon>
        <taxon>Bacteroidia</taxon>
        <taxon>Bacteroidales</taxon>
        <taxon>Barnesiellaceae</taxon>
        <taxon>Coprobacter</taxon>
    </lineage>
</organism>
<dbReference type="EMBL" id="JANDHW010000012">
    <property type="protein sequence ID" value="MCP9612649.1"/>
    <property type="molecule type" value="Genomic_DNA"/>
</dbReference>
<name>A0ABT1MJ47_9BACT</name>
<dbReference type="RefSeq" id="WP_255027989.1">
    <property type="nucleotide sequence ID" value="NZ_JANDHW010000012.1"/>
</dbReference>
<comment type="caution">
    <text evidence="1">The sequence shown here is derived from an EMBL/GenBank/DDBJ whole genome shotgun (WGS) entry which is preliminary data.</text>
</comment>
<proteinExistence type="predicted"/>
<gene>
    <name evidence="1" type="ORF">NMU02_11155</name>
</gene>